<accession>A0ABR2LJV9</accession>
<evidence type="ECO:0000313" key="3">
    <source>
        <dbReference type="Proteomes" id="UP001412067"/>
    </source>
</evidence>
<gene>
    <name evidence="2" type="ORF">KSP40_PGU005947</name>
</gene>
<keyword evidence="3" id="KW-1185">Reference proteome</keyword>
<protein>
    <submittedName>
        <fullName evidence="2">Uncharacterized protein</fullName>
    </submittedName>
</protein>
<dbReference type="Proteomes" id="UP001412067">
    <property type="component" value="Unassembled WGS sequence"/>
</dbReference>
<feature type="region of interest" description="Disordered" evidence="1">
    <location>
        <begin position="63"/>
        <end position="94"/>
    </location>
</feature>
<organism evidence="2 3">
    <name type="scientific">Platanthera guangdongensis</name>
    <dbReference type="NCBI Taxonomy" id="2320717"/>
    <lineage>
        <taxon>Eukaryota</taxon>
        <taxon>Viridiplantae</taxon>
        <taxon>Streptophyta</taxon>
        <taxon>Embryophyta</taxon>
        <taxon>Tracheophyta</taxon>
        <taxon>Spermatophyta</taxon>
        <taxon>Magnoliopsida</taxon>
        <taxon>Liliopsida</taxon>
        <taxon>Asparagales</taxon>
        <taxon>Orchidaceae</taxon>
        <taxon>Orchidoideae</taxon>
        <taxon>Orchideae</taxon>
        <taxon>Orchidinae</taxon>
        <taxon>Platanthera</taxon>
    </lineage>
</organism>
<dbReference type="EMBL" id="JBBWWR010000019">
    <property type="protein sequence ID" value="KAK8942029.1"/>
    <property type="molecule type" value="Genomic_DNA"/>
</dbReference>
<sequence length="118" mass="13401">MEEVQQVIYEEETLPATIPPAEENSKGFIPTSNGLVSWKGKSVLEEPDTIKGTSQQSTTYCIYKDYEPHTSPSQRSAEEQHPASTHQPSQEPSSFLAQLQLMMENQRKVIEFFVERIV</sequence>
<comment type="caution">
    <text evidence="2">The sequence shown here is derived from an EMBL/GenBank/DDBJ whole genome shotgun (WGS) entry which is preliminary data.</text>
</comment>
<evidence type="ECO:0000313" key="2">
    <source>
        <dbReference type="EMBL" id="KAK8942029.1"/>
    </source>
</evidence>
<proteinExistence type="predicted"/>
<reference evidence="2 3" key="1">
    <citation type="journal article" date="2022" name="Nat. Plants">
        <title>Genomes of leafy and leafless Platanthera orchids illuminate the evolution of mycoheterotrophy.</title>
        <authorList>
            <person name="Li M.H."/>
            <person name="Liu K.W."/>
            <person name="Li Z."/>
            <person name="Lu H.C."/>
            <person name="Ye Q.L."/>
            <person name="Zhang D."/>
            <person name="Wang J.Y."/>
            <person name="Li Y.F."/>
            <person name="Zhong Z.M."/>
            <person name="Liu X."/>
            <person name="Yu X."/>
            <person name="Liu D.K."/>
            <person name="Tu X.D."/>
            <person name="Liu B."/>
            <person name="Hao Y."/>
            <person name="Liao X.Y."/>
            <person name="Jiang Y.T."/>
            <person name="Sun W.H."/>
            <person name="Chen J."/>
            <person name="Chen Y.Q."/>
            <person name="Ai Y."/>
            <person name="Zhai J.W."/>
            <person name="Wu S.S."/>
            <person name="Zhou Z."/>
            <person name="Hsiao Y.Y."/>
            <person name="Wu W.L."/>
            <person name="Chen Y.Y."/>
            <person name="Lin Y.F."/>
            <person name="Hsu J.L."/>
            <person name="Li C.Y."/>
            <person name="Wang Z.W."/>
            <person name="Zhao X."/>
            <person name="Zhong W.Y."/>
            <person name="Ma X.K."/>
            <person name="Ma L."/>
            <person name="Huang J."/>
            <person name="Chen G.Z."/>
            <person name="Huang M.Z."/>
            <person name="Huang L."/>
            <person name="Peng D.H."/>
            <person name="Luo Y.B."/>
            <person name="Zou S.Q."/>
            <person name="Chen S.P."/>
            <person name="Lan S."/>
            <person name="Tsai W.C."/>
            <person name="Van de Peer Y."/>
            <person name="Liu Z.J."/>
        </authorList>
    </citation>
    <scope>NUCLEOTIDE SEQUENCE [LARGE SCALE GENOMIC DNA]</scope>
    <source>
        <strain evidence="2">Lor288</strain>
    </source>
</reference>
<name>A0ABR2LJV9_9ASPA</name>
<feature type="compositionally biased region" description="Acidic residues" evidence="1">
    <location>
        <begin position="1"/>
        <end position="13"/>
    </location>
</feature>
<evidence type="ECO:0000256" key="1">
    <source>
        <dbReference type="SAM" id="MobiDB-lite"/>
    </source>
</evidence>
<feature type="region of interest" description="Disordered" evidence="1">
    <location>
        <begin position="1"/>
        <end position="31"/>
    </location>
</feature>
<feature type="compositionally biased region" description="Polar residues" evidence="1">
    <location>
        <begin position="82"/>
        <end position="94"/>
    </location>
</feature>